<dbReference type="PROSITE" id="PS01124">
    <property type="entry name" value="HTH_ARAC_FAMILY_2"/>
    <property type="match status" value="1"/>
</dbReference>
<keyword evidence="1" id="KW-0805">Transcription regulation</keyword>
<dbReference type="InterPro" id="IPR014710">
    <property type="entry name" value="RmlC-like_jellyroll"/>
</dbReference>
<keyword evidence="3" id="KW-0804">Transcription</keyword>
<accession>A0A1M6SX53</accession>
<dbReference type="OrthoDB" id="9774814at2"/>
<dbReference type="SUPFAM" id="SSF51215">
    <property type="entry name" value="Regulatory protein AraC"/>
    <property type="match status" value="1"/>
</dbReference>
<name>A0A1M6SX53_9FIRM</name>
<dbReference type="SUPFAM" id="SSF46689">
    <property type="entry name" value="Homeodomain-like"/>
    <property type="match status" value="2"/>
</dbReference>
<dbReference type="InterPro" id="IPR037923">
    <property type="entry name" value="HTH-like"/>
</dbReference>
<dbReference type="STRING" id="1121322.SAMN02745136_02632"/>
<feature type="domain" description="HTH araC/xylS-type" evidence="4">
    <location>
        <begin position="182"/>
        <end position="279"/>
    </location>
</feature>
<evidence type="ECO:0000256" key="3">
    <source>
        <dbReference type="ARBA" id="ARBA00023163"/>
    </source>
</evidence>
<proteinExistence type="predicted"/>
<keyword evidence="6" id="KW-1185">Reference proteome</keyword>
<reference evidence="5 6" key="1">
    <citation type="submission" date="2016-11" db="EMBL/GenBank/DDBJ databases">
        <authorList>
            <person name="Jaros S."/>
            <person name="Januszkiewicz K."/>
            <person name="Wedrychowicz H."/>
        </authorList>
    </citation>
    <scope>NUCLEOTIDE SEQUENCE [LARGE SCALE GENOMIC DNA]</scope>
    <source>
        <strain evidence="5 6">DSM 15929</strain>
    </source>
</reference>
<dbReference type="InterPro" id="IPR009057">
    <property type="entry name" value="Homeodomain-like_sf"/>
</dbReference>
<evidence type="ECO:0000256" key="1">
    <source>
        <dbReference type="ARBA" id="ARBA00023015"/>
    </source>
</evidence>
<dbReference type="EMBL" id="FRAC01000012">
    <property type="protein sequence ID" value="SHK49247.1"/>
    <property type="molecule type" value="Genomic_DNA"/>
</dbReference>
<evidence type="ECO:0000313" key="5">
    <source>
        <dbReference type="EMBL" id="SHK49247.1"/>
    </source>
</evidence>
<dbReference type="Proteomes" id="UP000184386">
    <property type="component" value="Unassembled WGS sequence"/>
</dbReference>
<organism evidence="5 6">
    <name type="scientific">Anaerocolumna jejuensis DSM 15929</name>
    <dbReference type="NCBI Taxonomy" id="1121322"/>
    <lineage>
        <taxon>Bacteria</taxon>
        <taxon>Bacillati</taxon>
        <taxon>Bacillota</taxon>
        <taxon>Clostridia</taxon>
        <taxon>Lachnospirales</taxon>
        <taxon>Lachnospiraceae</taxon>
        <taxon>Anaerocolumna</taxon>
    </lineage>
</organism>
<protein>
    <submittedName>
        <fullName evidence="5">AraC-type DNA-binding protein</fullName>
    </submittedName>
</protein>
<evidence type="ECO:0000313" key="6">
    <source>
        <dbReference type="Proteomes" id="UP000184386"/>
    </source>
</evidence>
<evidence type="ECO:0000256" key="2">
    <source>
        <dbReference type="ARBA" id="ARBA00023125"/>
    </source>
</evidence>
<gene>
    <name evidence="5" type="ORF">SAMN02745136_02632</name>
</gene>
<dbReference type="Gene3D" id="1.10.10.60">
    <property type="entry name" value="Homeodomain-like"/>
    <property type="match status" value="2"/>
</dbReference>
<dbReference type="GO" id="GO:0043565">
    <property type="term" value="F:sequence-specific DNA binding"/>
    <property type="evidence" value="ECO:0007669"/>
    <property type="project" value="InterPro"/>
</dbReference>
<dbReference type="SMART" id="SM00342">
    <property type="entry name" value="HTH_ARAC"/>
    <property type="match status" value="1"/>
</dbReference>
<dbReference type="InterPro" id="IPR018060">
    <property type="entry name" value="HTH_AraC"/>
</dbReference>
<dbReference type="PANTHER" id="PTHR43280:SF34">
    <property type="entry name" value="ARAC-FAMILY TRANSCRIPTIONAL REGULATOR"/>
    <property type="match status" value="1"/>
</dbReference>
<dbReference type="InterPro" id="IPR003313">
    <property type="entry name" value="AraC-bd"/>
</dbReference>
<dbReference type="GO" id="GO:0003700">
    <property type="term" value="F:DNA-binding transcription factor activity"/>
    <property type="evidence" value="ECO:0007669"/>
    <property type="project" value="InterPro"/>
</dbReference>
<dbReference type="RefSeq" id="WP_073276613.1">
    <property type="nucleotide sequence ID" value="NZ_FRAC01000012.1"/>
</dbReference>
<keyword evidence="2 5" id="KW-0238">DNA-binding</keyword>
<dbReference type="Pfam" id="PF02311">
    <property type="entry name" value="AraC_binding"/>
    <property type="match status" value="1"/>
</dbReference>
<sequence length="280" mass="33161">MGNFEKLGYLNDDFRIFHLVDNEKKEFNFHYHDFNKIMIFLSGNLNYSIEGRNYRLKPYDILLVNAGEVHRPVCLDNSVYDRIIVYVSTEFLASYKGEDYDLNHCFEKVKKEHSNVLRIPSLDKSKLYHVCRELELSFKDNDFARELYQKILFLEFMIQLNRTVLANHVNYLDSDMANDKLLAIIDYINAHLTEDITIDTLANTFYLNRYYLMHFFKEHTGYTVGNYITDKRLLLARHYVQAGCTSTQACYQSGFKNYSTFSRAFKKAFKTMPKNAQYID</sequence>
<dbReference type="Pfam" id="PF12833">
    <property type="entry name" value="HTH_18"/>
    <property type="match status" value="1"/>
</dbReference>
<dbReference type="Gene3D" id="2.60.120.10">
    <property type="entry name" value="Jelly Rolls"/>
    <property type="match status" value="1"/>
</dbReference>
<evidence type="ECO:0000259" key="4">
    <source>
        <dbReference type="PROSITE" id="PS01124"/>
    </source>
</evidence>
<dbReference type="AlphaFoldDB" id="A0A1M6SX53"/>
<dbReference type="PANTHER" id="PTHR43280">
    <property type="entry name" value="ARAC-FAMILY TRANSCRIPTIONAL REGULATOR"/>
    <property type="match status" value="1"/>
</dbReference>